<dbReference type="AlphaFoldDB" id="A0AB73IMU3"/>
<reference evidence="1" key="1">
    <citation type="submission" date="2023-07" db="EMBL/GenBank/DDBJ databases">
        <title>Sorghum-associated microbial communities from plants grown in Nebraska, USA.</title>
        <authorList>
            <person name="Schachtman D."/>
        </authorList>
    </citation>
    <scope>NUCLEOTIDE SEQUENCE</scope>
    <source>
        <strain evidence="1">DS1061</strain>
    </source>
</reference>
<protein>
    <recommendedName>
        <fullName evidence="3">AraC family transcriptional regulator</fullName>
    </recommendedName>
</protein>
<organism evidence="1 2">
    <name type="scientific">Paraburkholderia caledonica</name>
    <dbReference type="NCBI Taxonomy" id="134536"/>
    <lineage>
        <taxon>Bacteria</taxon>
        <taxon>Pseudomonadati</taxon>
        <taxon>Pseudomonadota</taxon>
        <taxon>Betaproteobacteria</taxon>
        <taxon>Burkholderiales</taxon>
        <taxon>Burkholderiaceae</taxon>
        <taxon>Paraburkholderia</taxon>
    </lineage>
</organism>
<comment type="caution">
    <text evidence="1">The sequence shown here is derived from an EMBL/GenBank/DDBJ whole genome shotgun (WGS) entry which is preliminary data.</text>
</comment>
<name>A0AB73IMU3_9BURK</name>
<proteinExistence type="predicted"/>
<dbReference type="EMBL" id="JAURTK010000018">
    <property type="protein sequence ID" value="MDP9651309.1"/>
    <property type="molecule type" value="Genomic_DNA"/>
</dbReference>
<dbReference type="RefSeq" id="WP_392395957.1">
    <property type="nucleotide sequence ID" value="NZ_JAURTK010000018.1"/>
</dbReference>
<accession>A0AB73IMU3</accession>
<dbReference type="Proteomes" id="UP001229486">
    <property type="component" value="Unassembled WGS sequence"/>
</dbReference>
<evidence type="ECO:0000313" key="1">
    <source>
        <dbReference type="EMBL" id="MDP9651309.1"/>
    </source>
</evidence>
<sequence length="145" mass="16913">MSQRGIYLLQDSVARACRNIRGSYFGMLQGRWPLHLLMDEPLPRAAFEQDSISCKVLGNESGELRFVPMHGRPGDEEWFELEFSLPPLVAELVEQNWNDPIAVAAAKQRHFSYIDLSGVIGGIRRNIRLERNRDWLHRYLEWRSF</sequence>
<evidence type="ECO:0000313" key="2">
    <source>
        <dbReference type="Proteomes" id="UP001229486"/>
    </source>
</evidence>
<evidence type="ECO:0008006" key="3">
    <source>
        <dbReference type="Google" id="ProtNLM"/>
    </source>
</evidence>
<gene>
    <name evidence="1" type="ORF">J2793_006784</name>
</gene>